<reference evidence="15 16" key="1">
    <citation type="journal article" date="2023" name="Insect Mol. Biol.">
        <title>Genome sequencing provides insights into the evolution of gene families encoding plant cell wall-degrading enzymes in longhorned beetles.</title>
        <authorList>
            <person name="Shin N.R."/>
            <person name="Okamura Y."/>
            <person name="Kirsch R."/>
            <person name="Pauchet Y."/>
        </authorList>
    </citation>
    <scope>NUCLEOTIDE SEQUENCE [LARGE SCALE GENOMIC DNA]</scope>
    <source>
        <strain evidence="15">EAD_L_NR</strain>
    </source>
</reference>
<dbReference type="InterPro" id="IPR024704">
    <property type="entry name" value="SMC"/>
</dbReference>
<evidence type="ECO:0000256" key="7">
    <source>
        <dbReference type="ARBA" id="ARBA00023054"/>
    </source>
</evidence>
<evidence type="ECO:0000256" key="4">
    <source>
        <dbReference type="ARBA" id="ARBA00022741"/>
    </source>
</evidence>
<feature type="compositionally biased region" description="Polar residues" evidence="13">
    <location>
        <begin position="1262"/>
        <end position="1272"/>
    </location>
</feature>
<feature type="coiled-coil region" evidence="12">
    <location>
        <begin position="503"/>
        <end position="544"/>
    </location>
</feature>
<sequence>MEKRQSKSKQMETNTAGDTNQDLEDVNLSDDEGTVVDGIRIPPATKPTCSFDPTGPRLIITKIVNSFFKSYAEEQALGPFHKCFNAIVGPNGSGKSNVIDSMLFVFGYRAAKIRSKKVSVLIHNSENYQNIRACNVAVHFALIIDKDGDEYDVVPGSEFVVSRTANEDNSSYYQLNGKKVQFKEVSLLLKKHGIDLDHNRFLILQGEVEQIAMMKPKADNEHEPGMLEYLEDIIGTSRYKKPLLQLHDRVEQLAEQRTEKLNRLRLVEKELEELKGPMEEAVGFLKTENTVVYSQNILYQKNIYDLTQKLNTTQEKLDEALDVQKEYNAKLKKFREEKSEKDKTLKQNAERYENLQKRKDSLSEAFNKANNKDIQLQETMTQMNKTRKKTKELIIEEKKKLEKLQRVPEESEKGIEECEAKEAELLKKKEKLDAEKTNLLATLGKETKALQDKKEEMQTDLIKLKKVVNETKSEFTLAESELKIYISNEESEKTKYEHLKTVYENAKVTIQERTQQVSALKKKIPATEKSLKDATNELNEVRSREGQIIGEVRQKKLSLEERRSSMQASRSQGRVLDSLMQEKRNGKCPGLYGRLGDLGAIDQKYDIAISTACGPLDNIVVDTVDTAQWCIEFLKKHDVGRATFIALEKQDHLRNLANSKIRTPENVPRLYDLVKVQDEDVRTAFYYALRDTLVANDLEQASRIAYGAQRFRVVTLRGDLIETSGTMSGGGKTVSRGRMGQKVRVSNADPRELENLEKEIGIIEGSVRELRQKQVLLENQINTLQPELRRMKLDYEKYTMELKSLQQQQPSLADQLKKQEAKSKATKADPVQVKKLTAVVEKKREAYGQAAETAGALQTQVDKITKEIKDKTSGKMKVIDRNINEVTKTIDKCKTEITRLRVGVTTAKRNAKKSQEKIATMEQDVIDMENKLRQMKDQRLEIEKDAAKLLTCVEEITEKLADEEQAYTAIKKEVAVLTKQENELRSEKVDVDEKVNTSKAKVNECKGAIHQLEVKISRLRLQDIPNETVEELKKFTEEELLQKNMESVEKALQNAKNYLNAAKPNLSAIQNYQSKQEIFVERSKELEEITAKRTEMRTLYDNLRTQRKEEFLKGYNIIKLKLKEMYQMITLGGDADFEMVDSYDPFTEGIQFNVRPPKKSWKKISNLSGGEKTLSSLALVFALHYYKPSPLYVMDEIDAALDFKNVSIVGRYIKERTKNAQFVIISLRSNMFELCDNLVGIYKVYNCTQSITIDPRVYDNQPTTSTANTDIAANNHVETEGNGKNDEENEGVENNLETISTGRSSGTAPGSSVGAPSSGTAIGSSDSLPVPSSSEDADLFSENSVNESDTIEPSFTPEEMEVDS</sequence>
<dbReference type="FunFam" id="3.40.50.300:FF:000585">
    <property type="entry name" value="Structural maintenance of chromosomes 4"/>
    <property type="match status" value="1"/>
</dbReference>
<feature type="compositionally biased region" description="Polar residues" evidence="13">
    <location>
        <begin position="1341"/>
        <end position="1353"/>
    </location>
</feature>
<dbReference type="Gene3D" id="3.40.50.300">
    <property type="entry name" value="P-loop containing nucleotide triphosphate hydrolases"/>
    <property type="match status" value="2"/>
</dbReference>
<evidence type="ECO:0000256" key="1">
    <source>
        <dbReference type="ARBA" id="ARBA00004123"/>
    </source>
</evidence>
<evidence type="ECO:0000256" key="9">
    <source>
        <dbReference type="ARBA" id="ARBA00023242"/>
    </source>
</evidence>
<evidence type="ECO:0000256" key="12">
    <source>
        <dbReference type="SAM" id="Coils"/>
    </source>
</evidence>
<evidence type="ECO:0000256" key="11">
    <source>
        <dbReference type="PIRNR" id="PIRNR005719"/>
    </source>
</evidence>
<dbReference type="Gene3D" id="1.20.1060.20">
    <property type="match status" value="1"/>
</dbReference>
<accession>A0AAV8WGD7</accession>
<keyword evidence="5" id="KW-0498">Mitosis</keyword>
<feature type="region of interest" description="Disordered" evidence="13">
    <location>
        <begin position="1262"/>
        <end position="1364"/>
    </location>
</feature>
<protein>
    <recommendedName>
        <fullName evidence="11">Structural maintenance of chromosomes protein</fullName>
    </recommendedName>
</protein>
<keyword evidence="7 12" id="KW-0175">Coiled coil</keyword>
<dbReference type="FunFam" id="1.20.1060.20:FF:000003">
    <property type="entry name" value="Structural maintenance of chromosomes 4"/>
    <property type="match status" value="1"/>
</dbReference>
<evidence type="ECO:0000313" key="16">
    <source>
        <dbReference type="Proteomes" id="UP001159042"/>
    </source>
</evidence>
<evidence type="ECO:0000256" key="6">
    <source>
        <dbReference type="ARBA" id="ARBA00022840"/>
    </source>
</evidence>
<evidence type="ECO:0000256" key="8">
    <source>
        <dbReference type="ARBA" id="ARBA00023067"/>
    </source>
</evidence>
<keyword evidence="8" id="KW-0226">DNA condensation</keyword>
<keyword evidence="10" id="KW-0131">Cell cycle</keyword>
<dbReference type="GO" id="GO:0000796">
    <property type="term" value="C:condensin complex"/>
    <property type="evidence" value="ECO:0007669"/>
    <property type="project" value="TreeGrafter"/>
</dbReference>
<dbReference type="SMART" id="SM00968">
    <property type="entry name" value="SMC_hinge"/>
    <property type="match status" value="1"/>
</dbReference>
<dbReference type="Gene3D" id="1.20.5.170">
    <property type="match status" value="1"/>
</dbReference>
<keyword evidence="9 11" id="KW-0539">Nucleus</keyword>
<dbReference type="FunFam" id="3.40.50.300:FF:000481">
    <property type="entry name" value="Structural maintenance of chromosomes 4"/>
    <property type="match status" value="1"/>
</dbReference>
<evidence type="ECO:0000259" key="14">
    <source>
        <dbReference type="SMART" id="SM00968"/>
    </source>
</evidence>
<dbReference type="Proteomes" id="UP001159042">
    <property type="component" value="Unassembled WGS sequence"/>
</dbReference>
<dbReference type="GO" id="GO:0016887">
    <property type="term" value="F:ATP hydrolysis activity"/>
    <property type="evidence" value="ECO:0007669"/>
    <property type="project" value="InterPro"/>
</dbReference>
<feature type="compositionally biased region" description="Basic and acidic residues" evidence="13">
    <location>
        <begin position="1277"/>
        <end position="1286"/>
    </location>
</feature>
<feature type="compositionally biased region" description="Low complexity" evidence="13">
    <location>
        <begin position="1304"/>
        <end position="1334"/>
    </location>
</feature>
<dbReference type="InterPro" id="IPR003395">
    <property type="entry name" value="RecF/RecN/SMC_N"/>
</dbReference>
<dbReference type="InterPro" id="IPR036277">
    <property type="entry name" value="SMC_hinge_sf"/>
</dbReference>
<dbReference type="FunFam" id="3.30.70.1620:FF:000003">
    <property type="entry name" value="Structural maintenance of chromosomes 4"/>
    <property type="match status" value="1"/>
</dbReference>
<evidence type="ECO:0000313" key="15">
    <source>
        <dbReference type="EMBL" id="KAJ8924806.1"/>
    </source>
</evidence>
<keyword evidence="6" id="KW-0067">ATP-binding</keyword>
<keyword evidence="16" id="KW-1185">Reference proteome</keyword>
<dbReference type="PIRSF" id="PIRSF005719">
    <property type="entry name" value="SMC"/>
    <property type="match status" value="1"/>
</dbReference>
<organism evidence="15 16">
    <name type="scientific">Exocentrus adspersus</name>
    <dbReference type="NCBI Taxonomy" id="1586481"/>
    <lineage>
        <taxon>Eukaryota</taxon>
        <taxon>Metazoa</taxon>
        <taxon>Ecdysozoa</taxon>
        <taxon>Arthropoda</taxon>
        <taxon>Hexapoda</taxon>
        <taxon>Insecta</taxon>
        <taxon>Pterygota</taxon>
        <taxon>Neoptera</taxon>
        <taxon>Endopterygota</taxon>
        <taxon>Coleoptera</taxon>
        <taxon>Polyphaga</taxon>
        <taxon>Cucujiformia</taxon>
        <taxon>Chrysomeloidea</taxon>
        <taxon>Cerambycidae</taxon>
        <taxon>Lamiinae</taxon>
        <taxon>Acanthocinini</taxon>
        <taxon>Exocentrus</taxon>
    </lineage>
</organism>
<dbReference type="PANTHER" id="PTHR18937">
    <property type="entry name" value="STRUCTURAL MAINTENANCE OF CHROMOSOMES SMC FAMILY MEMBER"/>
    <property type="match status" value="1"/>
</dbReference>
<dbReference type="GO" id="GO:0005524">
    <property type="term" value="F:ATP binding"/>
    <property type="evidence" value="ECO:0007669"/>
    <property type="project" value="UniProtKB-KW"/>
</dbReference>
<comment type="subcellular location">
    <subcellularLocation>
        <location evidence="1 11">Nucleus</location>
    </subcellularLocation>
</comment>
<evidence type="ECO:0000256" key="3">
    <source>
        <dbReference type="ARBA" id="ARBA00022618"/>
    </source>
</evidence>
<evidence type="ECO:0000256" key="5">
    <source>
        <dbReference type="ARBA" id="ARBA00022776"/>
    </source>
</evidence>
<feature type="coiled-coil region" evidence="12">
    <location>
        <begin position="904"/>
        <end position="1058"/>
    </location>
</feature>
<proteinExistence type="inferred from homology"/>
<dbReference type="SUPFAM" id="SSF75553">
    <property type="entry name" value="Smc hinge domain"/>
    <property type="match status" value="1"/>
</dbReference>
<evidence type="ECO:0000256" key="2">
    <source>
        <dbReference type="ARBA" id="ARBA00006005"/>
    </source>
</evidence>
<dbReference type="Pfam" id="PF02463">
    <property type="entry name" value="SMC_N"/>
    <property type="match status" value="2"/>
</dbReference>
<keyword evidence="3" id="KW-0132">Cell division</keyword>
<dbReference type="EMBL" id="JANEYG010000002">
    <property type="protein sequence ID" value="KAJ8924806.1"/>
    <property type="molecule type" value="Genomic_DNA"/>
</dbReference>
<dbReference type="Pfam" id="PF06470">
    <property type="entry name" value="SMC_hinge"/>
    <property type="match status" value="1"/>
</dbReference>
<evidence type="ECO:0000256" key="13">
    <source>
        <dbReference type="SAM" id="MobiDB-lite"/>
    </source>
</evidence>
<keyword evidence="4" id="KW-0547">Nucleotide-binding</keyword>
<dbReference type="InterPro" id="IPR010935">
    <property type="entry name" value="SMC_hinge"/>
</dbReference>
<dbReference type="GO" id="GO:0007076">
    <property type="term" value="P:mitotic chromosome condensation"/>
    <property type="evidence" value="ECO:0007669"/>
    <property type="project" value="TreeGrafter"/>
</dbReference>
<dbReference type="InterPro" id="IPR027417">
    <property type="entry name" value="P-loop_NTPase"/>
</dbReference>
<feature type="compositionally biased region" description="Polar residues" evidence="13">
    <location>
        <begin position="11"/>
        <end position="20"/>
    </location>
</feature>
<name>A0AAV8WGD7_9CUCU</name>
<comment type="caution">
    <text evidence="15">The sequence shown here is derived from an EMBL/GenBank/DDBJ whole genome shotgun (WGS) entry which is preliminary data.</text>
</comment>
<feature type="coiled-coil region" evidence="12">
    <location>
        <begin position="753"/>
        <end position="822"/>
    </location>
</feature>
<dbReference type="PANTHER" id="PTHR18937:SF172">
    <property type="entry name" value="STRUCTURAL MAINTENANCE OF CHROMOSOMES PROTEIN"/>
    <property type="match status" value="1"/>
</dbReference>
<gene>
    <name evidence="15" type="ORF">NQ315_000960</name>
</gene>
<dbReference type="GO" id="GO:0005634">
    <property type="term" value="C:nucleus"/>
    <property type="evidence" value="ECO:0007669"/>
    <property type="project" value="UniProtKB-SubCell"/>
</dbReference>
<evidence type="ECO:0000256" key="10">
    <source>
        <dbReference type="ARBA" id="ARBA00023306"/>
    </source>
</evidence>
<dbReference type="Gene3D" id="3.30.70.1620">
    <property type="match status" value="1"/>
</dbReference>
<feature type="domain" description="SMC hinge" evidence="14">
    <location>
        <begin position="589"/>
        <end position="705"/>
    </location>
</feature>
<feature type="coiled-coil region" evidence="12">
    <location>
        <begin position="310"/>
        <end position="474"/>
    </location>
</feature>
<comment type="similarity">
    <text evidence="2">Belongs to the SMC family. SMC4 subfamily.</text>
</comment>
<feature type="region of interest" description="Disordered" evidence="13">
    <location>
        <begin position="1"/>
        <end position="27"/>
    </location>
</feature>
<dbReference type="SUPFAM" id="SSF52540">
    <property type="entry name" value="P-loop containing nucleoside triphosphate hydrolases"/>
    <property type="match status" value="1"/>
</dbReference>
<dbReference type="GO" id="GO:0051301">
    <property type="term" value="P:cell division"/>
    <property type="evidence" value="ECO:0007669"/>
    <property type="project" value="UniProtKB-KW"/>
</dbReference>